<gene>
    <name evidence="2" type="ORF">BAA01_00050</name>
</gene>
<evidence type="ECO:0000313" key="3">
    <source>
        <dbReference type="Proteomes" id="UP000196475"/>
    </source>
</evidence>
<comment type="caution">
    <text evidence="2">The sequence shown here is derived from an EMBL/GenBank/DDBJ whole genome shotgun (WGS) entry which is preliminary data.</text>
</comment>
<dbReference type="AlphaFoldDB" id="A0A1Y3PRB4"/>
<dbReference type="GO" id="GO:0016740">
    <property type="term" value="F:transferase activity"/>
    <property type="evidence" value="ECO:0007669"/>
    <property type="project" value="UniProtKB-KW"/>
</dbReference>
<sequence length="388" mass="42422">MKICHVITGLNDGGAEAVLYRLCTSDTENRHVVISLMDEGKYGPLLRAAGVEVYTLGMPRRKVTIGALFRLWRLLRSVRPDVVQTWMYHADLVGGVVARLAGVSTVCWGIRQTTLELGLTPRTTIMVARTCAGLSHWIPTAIVSCSHEAARVHQALGYAARKFVVVPNGYDLERFSPDTEARERLRAEWGVDAQTPLIGMVARFNPQKDHANLLAALGLLKQQGVKFRCVLVGTGMDNTNEDLTKRIAEAGLDEYVYLLGPRDDIPAIMNTLDVHVLSSAGEAFPNVLAEAMACGTPCVTTDVGDAAFIVGETGWVVPPRDSRALAEALVAALTQRQNEDSWQARKLACRERIATHFTLDAMISGYRKVWVKAAESTRTTSVKAPRNG</sequence>
<dbReference type="PANTHER" id="PTHR12526:SF630">
    <property type="entry name" value="GLYCOSYLTRANSFERASE"/>
    <property type="match status" value="1"/>
</dbReference>
<reference evidence="3" key="1">
    <citation type="submission" date="2016-06" db="EMBL/GenBank/DDBJ databases">
        <authorList>
            <person name="Nascimento L."/>
            <person name="Pereira R.V."/>
            <person name="Martins L.F."/>
            <person name="Quaggio R.B."/>
            <person name="Silva A.M."/>
            <person name="Setubal J.C."/>
        </authorList>
    </citation>
    <scope>NUCLEOTIDE SEQUENCE [LARGE SCALE GENOMIC DNA]</scope>
</reference>
<dbReference type="CDD" id="cd03807">
    <property type="entry name" value="GT4_WbnK-like"/>
    <property type="match status" value="1"/>
</dbReference>
<dbReference type="Pfam" id="PF13692">
    <property type="entry name" value="Glyco_trans_1_4"/>
    <property type="match status" value="1"/>
</dbReference>
<dbReference type="Gene3D" id="3.40.50.2000">
    <property type="entry name" value="Glycogen Phosphorylase B"/>
    <property type="match status" value="2"/>
</dbReference>
<dbReference type="EMBL" id="LZRT01000057">
    <property type="protein sequence ID" value="OUM88707.1"/>
    <property type="molecule type" value="Genomic_DNA"/>
</dbReference>
<organism evidence="2 3">
    <name type="scientific">Bacillus thermozeamaize</name>
    <dbReference type="NCBI Taxonomy" id="230954"/>
    <lineage>
        <taxon>Bacteria</taxon>
        <taxon>Bacillati</taxon>
        <taxon>Bacillota</taxon>
        <taxon>Bacilli</taxon>
        <taxon>Bacillales</taxon>
        <taxon>Bacillaceae</taxon>
        <taxon>Bacillus</taxon>
    </lineage>
</organism>
<dbReference type="SUPFAM" id="SSF53756">
    <property type="entry name" value="UDP-Glycosyltransferase/glycogen phosphorylase"/>
    <property type="match status" value="1"/>
</dbReference>
<dbReference type="PANTHER" id="PTHR12526">
    <property type="entry name" value="GLYCOSYLTRANSFERASE"/>
    <property type="match status" value="1"/>
</dbReference>
<dbReference type="Proteomes" id="UP000196475">
    <property type="component" value="Unassembled WGS sequence"/>
</dbReference>
<dbReference type="InterPro" id="IPR028098">
    <property type="entry name" value="Glyco_trans_4-like_N"/>
</dbReference>
<dbReference type="Pfam" id="PF13439">
    <property type="entry name" value="Glyco_transf_4"/>
    <property type="match status" value="1"/>
</dbReference>
<evidence type="ECO:0000259" key="1">
    <source>
        <dbReference type="Pfam" id="PF13439"/>
    </source>
</evidence>
<evidence type="ECO:0000313" key="2">
    <source>
        <dbReference type="EMBL" id="OUM88707.1"/>
    </source>
</evidence>
<keyword evidence="2" id="KW-0808">Transferase</keyword>
<protein>
    <submittedName>
        <fullName evidence="2">Glycosyl transferase family 1</fullName>
    </submittedName>
</protein>
<name>A0A1Y3PRB4_9BACI</name>
<accession>A0A1Y3PRB4</accession>
<proteinExistence type="predicted"/>
<feature type="domain" description="Glycosyltransferase subfamily 4-like N-terminal" evidence="1">
    <location>
        <begin position="13"/>
        <end position="174"/>
    </location>
</feature>